<reference evidence="1" key="1">
    <citation type="journal article" date="2022" name="Int. J. Mol. Sci.">
        <title>Draft Genome of Tanacetum Coccineum: Genomic Comparison of Closely Related Tanacetum-Family Plants.</title>
        <authorList>
            <person name="Yamashiro T."/>
            <person name="Shiraishi A."/>
            <person name="Nakayama K."/>
            <person name="Satake H."/>
        </authorList>
    </citation>
    <scope>NUCLEOTIDE SEQUENCE</scope>
</reference>
<dbReference type="Proteomes" id="UP001151760">
    <property type="component" value="Unassembled WGS sequence"/>
</dbReference>
<reference evidence="1" key="2">
    <citation type="submission" date="2022-01" db="EMBL/GenBank/DDBJ databases">
        <authorList>
            <person name="Yamashiro T."/>
            <person name="Shiraishi A."/>
            <person name="Satake H."/>
            <person name="Nakayama K."/>
        </authorList>
    </citation>
    <scope>NUCLEOTIDE SEQUENCE</scope>
</reference>
<dbReference type="EMBL" id="BQNB010009526">
    <property type="protein sequence ID" value="GJS64742.1"/>
    <property type="molecule type" value="Genomic_DNA"/>
</dbReference>
<comment type="caution">
    <text evidence="1">The sequence shown here is derived from an EMBL/GenBank/DDBJ whole genome shotgun (WGS) entry which is preliminary data.</text>
</comment>
<gene>
    <name evidence="1" type="ORF">Tco_0679306</name>
</gene>
<proteinExistence type="predicted"/>
<accession>A0ABQ4XHK5</accession>
<evidence type="ECO:0000313" key="1">
    <source>
        <dbReference type="EMBL" id="GJS64742.1"/>
    </source>
</evidence>
<evidence type="ECO:0000313" key="2">
    <source>
        <dbReference type="Proteomes" id="UP001151760"/>
    </source>
</evidence>
<sequence length="167" mass="19310">MLNVVKNVTKVRRTLTNTRNNIRPEVTPLNPDVDAPTLPRKIHSYHGDSYKENMAPKISWGPGINVERVASSRNTFEVKQNLGSCPSRTFERHEYDRTENIYYHHQLSRQSYGVKLGNKNGHDFDYGASIYQGPPQIYSPQQGYKSDHEYARRASIFHPQSPQRYGF</sequence>
<protein>
    <submittedName>
        <fullName evidence="1">Uncharacterized protein</fullName>
    </submittedName>
</protein>
<name>A0ABQ4XHK5_9ASTR</name>
<organism evidence="1 2">
    <name type="scientific">Tanacetum coccineum</name>
    <dbReference type="NCBI Taxonomy" id="301880"/>
    <lineage>
        <taxon>Eukaryota</taxon>
        <taxon>Viridiplantae</taxon>
        <taxon>Streptophyta</taxon>
        <taxon>Embryophyta</taxon>
        <taxon>Tracheophyta</taxon>
        <taxon>Spermatophyta</taxon>
        <taxon>Magnoliopsida</taxon>
        <taxon>eudicotyledons</taxon>
        <taxon>Gunneridae</taxon>
        <taxon>Pentapetalae</taxon>
        <taxon>asterids</taxon>
        <taxon>campanulids</taxon>
        <taxon>Asterales</taxon>
        <taxon>Asteraceae</taxon>
        <taxon>Asteroideae</taxon>
        <taxon>Anthemideae</taxon>
        <taxon>Anthemidinae</taxon>
        <taxon>Tanacetum</taxon>
    </lineage>
</organism>
<keyword evidence="2" id="KW-1185">Reference proteome</keyword>